<dbReference type="AlphaFoldDB" id="A0A0D1E7L5"/>
<gene>
    <name evidence="4" type="ORF">UMAG_00302</name>
</gene>
<keyword evidence="3" id="KW-1133">Transmembrane helix</keyword>
<dbReference type="GO" id="GO:0016020">
    <property type="term" value="C:membrane"/>
    <property type="evidence" value="ECO:0007669"/>
    <property type="project" value="GOC"/>
</dbReference>
<dbReference type="InParanoid" id="A0A0D1E7L5"/>
<dbReference type="GO" id="GO:0005783">
    <property type="term" value="C:endoplasmic reticulum"/>
    <property type="evidence" value="ECO:0000318"/>
    <property type="project" value="GO_Central"/>
</dbReference>
<dbReference type="PANTHER" id="PTHR12993">
    <property type="entry name" value="N-ACETYLGLUCOSAMINYL-PHOSPHATIDYLINOSITOL DE-N-ACETYLASE-RELATED"/>
    <property type="match status" value="1"/>
</dbReference>
<dbReference type="SUPFAM" id="SSF102588">
    <property type="entry name" value="LmbE-like"/>
    <property type="match status" value="1"/>
</dbReference>
<feature type="transmembrane region" description="Helical" evidence="3">
    <location>
        <begin position="21"/>
        <end position="41"/>
    </location>
</feature>
<dbReference type="EC" id="3.5.1.89" evidence="2"/>
<keyword evidence="3" id="KW-0812">Transmembrane</keyword>
<keyword evidence="3" id="KW-0472">Membrane</keyword>
<organism evidence="4 5">
    <name type="scientific">Mycosarcoma maydis</name>
    <name type="common">Corn smut fungus</name>
    <name type="synonym">Ustilago maydis</name>
    <dbReference type="NCBI Taxonomy" id="5270"/>
    <lineage>
        <taxon>Eukaryota</taxon>
        <taxon>Fungi</taxon>
        <taxon>Dikarya</taxon>
        <taxon>Basidiomycota</taxon>
        <taxon>Ustilaginomycotina</taxon>
        <taxon>Ustilaginomycetes</taxon>
        <taxon>Ustilaginales</taxon>
        <taxon>Ustilaginaceae</taxon>
        <taxon>Mycosarcoma</taxon>
    </lineage>
</organism>
<dbReference type="OrthoDB" id="440160at2759"/>
<dbReference type="GO" id="GO:0006506">
    <property type="term" value="P:GPI anchor biosynthetic process"/>
    <property type="evidence" value="ECO:0007669"/>
    <property type="project" value="UniProtKB-UniPathway"/>
</dbReference>
<dbReference type="KEGG" id="uma:UMAG_00302"/>
<dbReference type="FunCoup" id="A0A0D1E7L5">
    <property type="interactions" value="233"/>
</dbReference>
<evidence type="ECO:0000313" key="5">
    <source>
        <dbReference type="Proteomes" id="UP000000561"/>
    </source>
</evidence>
<dbReference type="RefSeq" id="XP_011386213.1">
    <property type="nucleotide sequence ID" value="XM_011387911.1"/>
</dbReference>
<dbReference type="InterPro" id="IPR003737">
    <property type="entry name" value="GlcNAc_PI_deacetylase-related"/>
</dbReference>
<dbReference type="Pfam" id="PF02585">
    <property type="entry name" value="PIG-L"/>
    <property type="match status" value="1"/>
</dbReference>
<dbReference type="EMBL" id="CM003140">
    <property type="protein sequence ID" value="KIS71874.1"/>
    <property type="molecule type" value="Genomic_DNA"/>
</dbReference>
<dbReference type="GO" id="GO:0000225">
    <property type="term" value="F:N-acetylglucosaminylphosphatidylinositol deacetylase activity"/>
    <property type="evidence" value="ECO:0000318"/>
    <property type="project" value="GO_Central"/>
</dbReference>
<comment type="similarity">
    <text evidence="1">Belongs to the PIGL family.</text>
</comment>
<protein>
    <recommendedName>
        <fullName evidence="2">N-acetylglucosaminylphosphatidylinositol deacetylase</fullName>
        <ecNumber evidence="2">3.5.1.89</ecNumber>
    </recommendedName>
</protein>
<dbReference type="PANTHER" id="PTHR12993:SF11">
    <property type="entry name" value="N-ACETYLGLUCOSAMINYL-PHOSPHATIDYLINOSITOL DE-N-ACETYLASE"/>
    <property type="match status" value="1"/>
</dbReference>
<dbReference type="OMA" id="YVLESVN"/>
<name>A0A0D1E7L5_MYCMD</name>
<evidence type="ECO:0000256" key="2">
    <source>
        <dbReference type="ARBA" id="ARBA00012176"/>
    </source>
</evidence>
<evidence type="ECO:0000313" key="4">
    <source>
        <dbReference type="EMBL" id="KIS71874.1"/>
    </source>
</evidence>
<keyword evidence="5" id="KW-1185">Reference proteome</keyword>
<dbReference type="UniPathway" id="UPA00196"/>
<dbReference type="VEuPathDB" id="FungiDB:UMAG_00302"/>
<dbReference type="STRING" id="237631.A0A0D1E7L5"/>
<accession>A0A0D1E7L5</accession>
<reference evidence="4 5" key="1">
    <citation type="journal article" date="2006" name="Nature">
        <title>Insights from the genome of the biotrophic fungal plant pathogen Ustilago maydis.</title>
        <authorList>
            <person name="Kamper J."/>
            <person name="Kahmann R."/>
            <person name="Bolker M."/>
            <person name="Ma L.J."/>
            <person name="Brefort T."/>
            <person name="Saville B.J."/>
            <person name="Banuett F."/>
            <person name="Kronstad J.W."/>
            <person name="Gold S.E."/>
            <person name="Muller O."/>
            <person name="Perlin M.H."/>
            <person name="Wosten H.A."/>
            <person name="de Vries R."/>
            <person name="Ruiz-Herrera J."/>
            <person name="Reynaga-Pena C.G."/>
            <person name="Snetselaar K."/>
            <person name="McCann M."/>
            <person name="Perez-Martin J."/>
            <person name="Feldbrugge M."/>
            <person name="Basse C.W."/>
            <person name="Steinberg G."/>
            <person name="Ibeas J.I."/>
            <person name="Holloman W."/>
            <person name="Guzman P."/>
            <person name="Farman M."/>
            <person name="Stajich J.E."/>
            <person name="Sentandreu R."/>
            <person name="Gonzalez-Prieto J.M."/>
            <person name="Kennell J.C."/>
            <person name="Molina L."/>
            <person name="Schirawski J."/>
            <person name="Mendoza-Mendoza A."/>
            <person name="Greilinger D."/>
            <person name="Munch K."/>
            <person name="Rossel N."/>
            <person name="Scherer M."/>
            <person name="Vranes M."/>
            <person name="Ladendorf O."/>
            <person name="Vincon V."/>
            <person name="Fuchs U."/>
            <person name="Sandrock B."/>
            <person name="Meng S."/>
            <person name="Ho E.C."/>
            <person name="Cahill M.J."/>
            <person name="Boyce K.J."/>
            <person name="Klose J."/>
            <person name="Klosterman S.J."/>
            <person name="Deelstra H.J."/>
            <person name="Ortiz-Castellanos L."/>
            <person name="Li W."/>
            <person name="Sanchez-Alonso P."/>
            <person name="Schreier P.H."/>
            <person name="Hauser-Hahn I."/>
            <person name="Vaupel M."/>
            <person name="Koopmann E."/>
            <person name="Friedrich G."/>
            <person name="Voss H."/>
            <person name="Schluter T."/>
            <person name="Margolis J."/>
            <person name="Platt D."/>
            <person name="Swimmer C."/>
            <person name="Gnirke A."/>
            <person name="Chen F."/>
            <person name="Vysotskaia V."/>
            <person name="Mannhaupt G."/>
            <person name="Guldener U."/>
            <person name="Munsterkotter M."/>
            <person name="Haase D."/>
            <person name="Oesterheld M."/>
            <person name="Mewes H.W."/>
            <person name="Mauceli E.W."/>
            <person name="DeCaprio D."/>
            <person name="Wade C.M."/>
            <person name="Butler J."/>
            <person name="Young S."/>
            <person name="Jaffe D.B."/>
            <person name="Calvo S."/>
            <person name="Nusbaum C."/>
            <person name="Galagan J."/>
            <person name="Birren B.W."/>
        </authorList>
    </citation>
    <scope>NUCLEOTIDE SEQUENCE [LARGE SCALE GENOMIC DNA]</scope>
    <source>
        <strain evidence="5">DSM 14603 / FGSC 9021 / UM521</strain>
    </source>
</reference>
<sequence>MADRPANLMQMARMAIPRPQFFLVVLVGSILVQFLIAGLRIQHDNKDLAISARIRTLPSSALLVTAHPDDEAMFFAPAIQALAAAGTTIFALCLSTGNATGLGLERTQELFGSYNQLGLPSTRVKYLDDVQLQDSMQVTWPNDYVSTVVANHIDSISRSNRIDALITFDKQGVSGHLNHIATYNGTRDTAVARNLTLYVLPSLEVWEKYSSVPFAVWESIAYSGYVPAAPAAGASSEPYKPASEILILASPAQYLEAVRAMFKHQTQLEWFRYLYIVFSRYMFSNKLVLWTPQLDLDTEQ</sequence>
<dbReference type="Gene3D" id="3.40.50.10320">
    <property type="entry name" value="LmbE-like"/>
    <property type="match status" value="1"/>
</dbReference>
<evidence type="ECO:0000256" key="1">
    <source>
        <dbReference type="ARBA" id="ARBA00006066"/>
    </source>
</evidence>
<evidence type="ECO:0000256" key="3">
    <source>
        <dbReference type="SAM" id="Phobius"/>
    </source>
</evidence>
<dbReference type="InterPro" id="IPR024078">
    <property type="entry name" value="LmbE-like_dom_sf"/>
</dbReference>
<proteinExistence type="inferred from homology"/>
<dbReference type="eggNOG" id="KOG3332">
    <property type="taxonomic scope" value="Eukaryota"/>
</dbReference>
<dbReference type="GeneID" id="23561646"/>
<dbReference type="Proteomes" id="UP000000561">
    <property type="component" value="Chromosome 1"/>
</dbReference>